<keyword evidence="6" id="KW-0472">Membrane</keyword>
<dbReference type="Gene3D" id="2.30.42.10">
    <property type="match status" value="1"/>
</dbReference>
<dbReference type="SMART" id="SM00245">
    <property type="entry name" value="TSPc"/>
    <property type="match status" value="1"/>
</dbReference>
<dbReference type="Gene3D" id="3.30.750.44">
    <property type="match status" value="1"/>
</dbReference>
<dbReference type="CDD" id="cd06782">
    <property type="entry name" value="cpPDZ_CPP-like"/>
    <property type="match status" value="1"/>
</dbReference>
<dbReference type="EMBL" id="PFWU01000014">
    <property type="protein sequence ID" value="PJA45962.1"/>
    <property type="molecule type" value="Genomic_DNA"/>
</dbReference>
<evidence type="ECO:0000256" key="2">
    <source>
        <dbReference type="ARBA" id="ARBA00022670"/>
    </source>
</evidence>
<dbReference type="FunFam" id="2.30.42.10:FF:000063">
    <property type="entry name" value="Peptidase, S41 family"/>
    <property type="match status" value="1"/>
</dbReference>
<evidence type="ECO:0000256" key="4">
    <source>
        <dbReference type="ARBA" id="ARBA00022825"/>
    </source>
</evidence>
<dbReference type="AlphaFoldDB" id="A0A2M7XDP8"/>
<dbReference type="GO" id="GO:0007165">
    <property type="term" value="P:signal transduction"/>
    <property type="evidence" value="ECO:0007669"/>
    <property type="project" value="TreeGrafter"/>
</dbReference>
<gene>
    <name evidence="8" type="ORF">CO174_01190</name>
</gene>
<dbReference type="InterPro" id="IPR055210">
    <property type="entry name" value="CtpA/B_N"/>
</dbReference>
<dbReference type="CDD" id="cd07560">
    <property type="entry name" value="Peptidase_S41_CPP"/>
    <property type="match status" value="1"/>
</dbReference>
<evidence type="ECO:0000313" key="9">
    <source>
        <dbReference type="Proteomes" id="UP000229385"/>
    </source>
</evidence>
<dbReference type="PROSITE" id="PS50106">
    <property type="entry name" value="PDZ"/>
    <property type="match status" value="1"/>
</dbReference>
<keyword evidence="3 5" id="KW-0378">Hydrolase</keyword>
<dbReference type="InterPro" id="IPR041489">
    <property type="entry name" value="PDZ_6"/>
</dbReference>
<dbReference type="GO" id="GO:0030288">
    <property type="term" value="C:outer membrane-bounded periplasmic space"/>
    <property type="evidence" value="ECO:0007669"/>
    <property type="project" value="TreeGrafter"/>
</dbReference>
<sequence>MMKQHSHFPLSIKLLAGGLLVTMAFSIGFFVGDARATRSIVPAGEGMVSGIGETPTYLADDVDFKDFWDVWNFVKDEFYRQPVSDKDLYYGSLKGLLSGLEDPYSVYFDPEEASAFTASLEGSFEGIGAEIGIRDEQLQIVAPLDGSPAEQAGLLPGDWIVLIDGIETIGKTVEEAVTQIRGEKGTEVVLTIARDGAESLMEIPITRDKIVIDSVRWEIDENNIMLIGISTFNHDTTELFNEAVQEALASNVDGVILDLRSNPGGLLTTAINIASSWVGYDTVVIERTRDESTSYDGLIAPRMQTLKTVVLVDGGSASASEIVAGALQDYEYATVVGTQTFGKGSVQDYRELEDGSALKITTAEWYTPNGRTINETGIAPDIEVAYTLEDYEAGLDPQFQTAISVIQGTYVSEEPSEETEASAE</sequence>
<organism evidence="8 9">
    <name type="scientific">Candidatus Uhrbacteria bacterium CG_4_9_14_3_um_filter_50_9</name>
    <dbReference type="NCBI Taxonomy" id="1975035"/>
    <lineage>
        <taxon>Bacteria</taxon>
        <taxon>Candidatus Uhriibacteriota</taxon>
    </lineage>
</organism>
<keyword evidence="2 5" id="KW-0645">Protease</keyword>
<evidence type="ECO:0000256" key="6">
    <source>
        <dbReference type="SAM" id="Phobius"/>
    </source>
</evidence>
<reference evidence="9" key="1">
    <citation type="submission" date="2017-09" db="EMBL/GenBank/DDBJ databases">
        <title>Depth-based differentiation of microbial function through sediment-hosted aquifers and enrichment of novel symbionts in the deep terrestrial subsurface.</title>
        <authorList>
            <person name="Probst A.J."/>
            <person name="Ladd B."/>
            <person name="Jarett J.K."/>
            <person name="Geller-Mcgrath D.E."/>
            <person name="Sieber C.M.K."/>
            <person name="Emerson J.B."/>
            <person name="Anantharaman K."/>
            <person name="Thomas B.C."/>
            <person name="Malmstrom R."/>
            <person name="Stieglmeier M."/>
            <person name="Klingl A."/>
            <person name="Woyke T."/>
            <person name="Ryan C.M."/>
            <person name="Banfield J.F."/>
        </authorList>
    </citation>
    <scope>NUCLEOTIDE SEQUENCE [LARGE SCALE GENOMIC DNA]</scope>
</reference>
<evidence type="ECO:0000313" key="8">
    <source>
        <dbReference type="EMBL" id="PJA45962.1"/>
    </source>
</evidence>
<dbReference type="SUPFAM" id="SSF50156">
    <property type="entry name" value="PDZ domain-like"/>
    <property type="match status" value="1"/>
</dbReference>
<evidence type="ECO:0000256" key="3">
    <source>
        <dbReference type="ARBA" id="ARBA00022801"/>
    </source>
</evidence>
<accession>A0A2M7XDP8</accession>
<feature type="transmembrane region" description="Helical" evidence="6">
    <location>
        <begin position="12"/>
        <end position="32"/>
    </location>
</feature>
<dbReference type="NCBIfam" id="TIGR00225">
    <property type="entry name" value="prc"/>
    <property type="match status" value="1"/>
</dbReference>
<keyword evidence="4 5" id="KW-0720">Serine protease</keyword>
<dbReference type="Gene3D" id="3.90.226.10">
    <property type="entry name" value="2-enoyl-CoA Hydratase, Chain A, domain 1"/>
    <property type="match status" value="1"/>
</dbReference>
<comment type="caution">
    <text evidence="8">The sequence shown here is derived from an EMBL/GenBank/DDBJ whole genome shotgun (WGS) entry which is preliminary data.</text>
</comment>
<dbReference type="Pfam" id="PF22694">
    <property type="entry name" value="CtpB_N-like"/>
    <property type="match status" value="1"/>
</dbReference>
<dbReference type="InterPro" id="IPR005151">
    <property type="entry name" value="Tail-specific_protease"/>
</dbReference>
<evidence type="ECO:0000256" key="5">
    <source>
        <dbReference type="RuleBase" id="RU004404"/>
    </source>
</evidence>
<dbReference type="InterPro" id="IPR001478">
    <property type="entry name" value="PDZ"/>
</dbReference>
<dbReference type="PANTHER" id="PTHR32060:SF30">
    <property type="entry name" value="CARBOXY-TERMINAL PROCESSING PROTEASE CTPA"/>
    <property type="match status" value="1"/>
</dbReference>
<name>A0A2M7XDP8_9BACT</name>
<evidence type="ECO:0000256" key="1">
    <source>
        <dbReference type="ARBA" id="ARBA00009179"/>
    </source>
</evidence>
<keyword evidence="6" id="KW-0812">Transmembrane</keyword>
<dbReference type="SMART" id="SM00228">
    <property type="entry name" value="PDZ"/>
    <property type="match status" value="1"/>
</dbReference>
<dbReference type="Pfam" id="PF03572">
    <property type="entry name" value="Peptidase_S41"/>
    <property type="match status" value="1"/>
</dbReference>
<dbReference type="InterPro" id="IPR036034">
    <property type="entry name" value="PDZ_sf"/>
</dbReference>
<dbReference type="SUPFAM" id="SSF52096">
    <property type="entry name" value="ClpP/crotonase"/>
    <property type="match status" value="1"/>
</dbReference>
<evidence type="ECO:0000259" key="7">
    <source>
        <dbReference type="PROSITE" id="PS50106"/>
    </source>
</evidence>
<dbReference type="GO" id="GO:0006508">
    <property type="term" value="P:proteolysis"/>
    <property type="evidence" value="ECO:0007669"/>
    <property type="project" value="UniProtKB-KW"/>
</dbReference>
<keyword evidence="6" id="KW-1133">Transmembrane helix</keyword>
<dbReference type="GO" id="GO:0008236">
    <property type="term" value="F:serine-type peptidase activity"/>
    <property type="evidence" value="ECO:0007669"/>
    <property type="project" value="UniProtKB-KW"/>
</dbReference>
<comment type="similarity">
    <text evidence="1 5">Belongs to the peptidase S41A family.</text>
</comment>
<protein>
    <recommendedName>
        <fullName evidence="7">PDZ domain-containing protein</fullName>
    </recommendedName>
</protein>
<proteinExistence type="inferred from homology"/>
<dbReference type="InterPro" id="IPR004447">
    <property type="entry name" value="Peptidase_S41A"/>
</dbReference>
<dbReference type="Pfam" id="PF17820">
    <property type="entry name" value="PDZ_6"/>
    <property type="match status" value="1"/>
</dbReference>
<dbReference type="InterPro" id="IPR029045">
    <property type="entry name" value="ClpP/crotonase-like_dom_sf"/>
</dbReference>
<feature type="domain" description="PDZ" evidence="7">
    <location>
        <begin position="117"/>
        <end position="196"/>
    </location>
</feature>
<dbReference type="GO" id="GO:0004175">
    <property type="term" value="F:endopeptidase activity"/>
    <property type="evidence" value="ECO:0007669"/>
    <property type="project" value="TreeGrafter"/>
</dbReference>
<dbReference type="Proteomes" id="UP000229385">
    <property type="component" value="Unassembled WGS sequence"/>
</dbReference>
<dbReference type="PANTHER" id="PTHR32060">
    <property type="entry name" value="TAIL-SPECIFIC PROTEASE"/>
    <property type="match status" value="1"/>
</dbReference>